<accession>A0AA39FBT5</accession>
<dbReference type="EMBL" id="JAQQBR010001832">
    <property type="protein sequence ID" value="KAK0166667.1"/>
    <property type="molecule type" value="Genomic_DNA"/>
</dbReference>
<name>A0AA39FBT5_MICHY</name>
<proteinExistence type="predicted"/>
<dbReference type="Proteomes" id="UP001168972">
    <property type="component" value="Unassembled WGS sequence"/>
</dbReference>
<organism evidence="2 3">
    <name type="scientific">Microctonus hyperodae</name>
    <name type="common">Parasitoid wasp</name>
    <dbReference type="NCBI Taxonomy" id="165561"/>
    <lineage>
        <taxon>Eukaryota</taxon>
        <taxon>Metazoa</taxon>
        <taxon>Ecdysozoa</taxon>
        <taxon>Arthropoda</taxon>
        <taxon>Hexapoda</taxon>
        <taxon>Insecta</taxon>
        <taxon>Pterygota</taxon>
        <taxon>Neoptera</taxon>
        <taxon>Endopterygota</taxon>
        <taxon>Hymenoptera</taxon>
        <taxon>Apocrita</taxon>
        <taxon>Ichneumonoidea</taxon>
        <taxon>Braconidae</taxon>
        <taxon>Euphorinae</taxon>
        <taxon>Microctonus</taxon>
    </lineage>
</organism>
<reference evidence="2" key="1">
    <citation type="journal article" date="2023" name="bioRxiv">
        <title>Scaffold-level genome assemblies of two parasitoid biocontrol wasps reveal the parthenogenesis mechanism and an associated novel virus.</title>
        <authorList>
            <person name="Inwood S."/>
            <person name="Skelly J."/>
            <person name="Guhlin J."/>
            <person name="Harrop T."/>
            <person name="Goldson S."/>
            <person name="Dearden P."/>
        </authorList>
    </citation>
    <scope>NUCLEOTIDE SEQUENCE</scope>
    <source>
        <strain evidence="2">Lincoln</strain>
        <tissue evidence="2">Whole body</tissue>
    </source>
</reference>
<evidence type="ECO:0000313" key="3">
    <source>
        <dbReference type="Proteomes" id="UP001168972"/>
    </source>
</evidence>
<keyword evidence="3" id="KW-1185">Reference proteome</keyword>
<comment type="caution">
    <text evidence="2">The sequence shown here is derived from an EMBL/GenBank/DDBJ whole genome shotgun (WGS) entry which is preliminary data.</text>
</comment>
<dbReference type="AlphaFoldDB" id="A0AA39FBT5"/>
<protein>
    <submittedName>
        <fullName evidence="2">Uncharacterized protein</fullName>
    </submittedName>
</protein>
<evidence type="ECO:0000256" key="1">
    <source>
        <dbReference type="SAM" id="MobiDB-lite"/>
    </source>
</evidence>
<feature type="compositionally biased region" description="Low complexity" evidence="1">
    <location>
        <begin position="238"/>
        <end position="249"/>
    </location>
</feature>
<evidence type="ECO:0000313" key="2">
    <source>
        <dbReference type="EMBL" id="KAK0166667.1"/>
    </source>
</evidence>
<reference evidence="2" key="2">
    <citation type="submission" date="2023-03" db="EMBL/GenBank/DDBJ databases">
        <authorList>
            <person name="Inwood S.N."/>
            <person name="Skelly J.G."/>
            <person name="Guhlin J."/>
            <person name="Harrop T.W.R."/>
            <person name="Goldson S.G."/>
            <person name="Dearden P.K."/>
        </authorList>
    </citation>
    <scope>NUCLEOTIDE SEQUENCE</scope>
    <source>
        <strain evidence="2">Lincoln</strain>
        <tissue evidence="2">Whole body</tissue>
    </source>
</reference>
<feature type="region of interest" description="Disordered" evidence="1">
    <location>
        <begin position="238"/>
        <end position="282"/>
    </location>
</feature>
<gene>
    <name evidence="2" type="ORF">PV327_004159</name>
</gene>
<sequence>MGKKSRGGSQINLRDEDPDLPLLNDNTNSGIVPISAVERMRRRVTALVRDLNPLEIITILGVRSLSFRGSSDTLNNRLVRYELRREYGDGAAEWDPRVDEKNSTPRTWSGWQAEQAIDELIKEVRSFRLDTSRDVINATANNPGLNRRQEVNARTENYGNELKLLNRFELGPTLRVQTIANDNNFVYNIYGNNSANQGYYNNNTNPVNYYGNNSANEGYYNNNSTNLGYYYGNNRKYNTNQGYNNNDNRGYNEDRNYNPGNYSNAGNQTTENRNQGNWHRGQ</sequence>
<feature type="compositionally biased region" description="Polar residues" evidence="1">
    <location>
        <begin position="259"/>
        <end position="282"/>
    </location>
</feature>
<feature type="region of interest" description="Disordered" evidence="1">
    <location>
        <begin position="1"/>
        <end position="25"/>
    </location>
</feature>